<evidence type="ECO:0008006" key="3">
    <source>
        <dbReference type="Google" id="ProtNLM"/>
    </source>
</evidence>
<protein>
    <recommendedName>
        <fullName evidence="3">Transposase</fullName>
    </recommendedName>
</protein>
<comment type="caution">
    <text evidence="1">The sequence shown here is derived from an EMBL/GenBank/DDBJ whole genome shotgun (WGS) entry which is preliminary data.</text>
</comment>
<evidence type="ECO:0000313" key="2">
    <source>
        <dbReference type="Proteomes" id="UP001494588"/>
    </source>
</evidence>
<sequence length="70" mass="7590">GNTKPHEGSLTPSSSNSVLPAISFVTRIVDDFTRAVEWPFLAASCPTPIVSVLDDALGNRRPIRNLQLSR</sequence>
<gene>
    <name evidence="1" type="ORF">V4C55_41120</name>
</gene>
<accession>A0ABU9QRM6</accession>
<name>A0ABU9QRM6_9BURK</name>
<keyword evidence="2" id="KW-1185">Reference proteome</keyword>
<proteinExistence type="predicted"/>
<reference evidence="1 2" key="1">
    <citation type="submission" date="2024-01" db="EMBL/GenBank/DDBJ databases">
        <title>The diversity of rhizobia nodulating Mimosa spp. in eleven states of Brazil covering several biomes is determined by host plant, location, and edaphic factors.</title>
        <authorList>
            <person name="Rouws L."/>
            <person name="Barauna A."/>
            <person name="Beukes C."/>
            <person name="De Faria S.M."/>
            <person name="Gross E."/>
            <person name="Dos Reis Junior F.B."/>
            <person name="Simon M."/>
            <person name="Maluk M."/>
            <person name="Odee D.W."/>
            <person name="Kenicer G."/>
            <person name="Young J.P.W."/>
            <person name="Reis V.M."/>
            <person name="Zilli J."/>
            <person name="James E.K."/>
        </authorList>
    </citation>
    <scope>NUCLEOTIDE SEQUENCE [LARGE SCALE GENOMIC DNA]</scope>
    <source>
        <strain evidence="1 2">JPY77</strain>
    </source>
</reference>
<dbReference type="EMBL" id="JAZHGC010000070">
    <property type="protein sequence ID" value="MEM5292111.1"/>
    <property type="molecule type" value="Genomic_DNA"/>
</dbReference>
<feature type="non-terminal residue" evidence="1">
    <location>
        <position position="1"/>
    </location>
</feature>
<evidence type="ECO:0000313" key="1">
    <source>
        <dbReference type="EMBL" id="MEM5292111.1"/>
    </source>
</evidence>
<dbReference type="RefSeq" id="WP_342965463.1">
    <property type="nucleotide sequence ID" value="NZ_JAZHGC010000070.1"/>
</dbReference>
<dbReference type="Proteomes" id="UP001494588">
    <property type="component" value="Unassembled WGS sequence"/>
</dbReference>
<organism evidence="1 2">
    <name type="scientific">Paraburkholderia sabiae</name>
    <dbReference type="NCBI Taxonomy" id="273251"/>
    <lineage>
        <taxon>Bacteria</taxon>
        <taxon>Pseudomonadati</taxon>
        <taxon>Pseudomonadota</taxon>
        <taxon>Betaproteobacteria</taxon>
        <taxon>Burkholderiales</taxon>
        <taxon>Burkholderiaceae</taxon>
        <taxon>Paraburkholderia</taxon>
    </lineage>
</organism>